<accession>A0ABX2EV31</accession>
<name>A0ABX2EV31_9PSEU</name>
<dbReference type="Gene3D" id="3.30.530.20">
    <property type="match status" value="1"/>
</dbReference>
<feature type="domain" description="Activator of Hsp90 ATPase homologue 1/2-like C-terminal" evidence="2">
    <location>
        <begin position="13"/>
        <end position="140"/>
    </location>
</feature>
<comment type="caution">
    <text evidence="3">The sequence shown here is derived from an EMBL/GenBank/DDBJ whole genome shotgun (WGS) entry which is preliminary data.</text>
</comment>
<protein>
    <submittedName>
        <fullName evidence="3">Toxin-antitoxin system toxin subunit</fullName>
    </submittedName>
</protein>
<dbReference type="InterPro" id="IPR013538">
    <property type="entry name" value="ASHA1/2-like_C"/>
</dbReference>
<dbReference type="RefSeq" id="WP_173123157.1">
    <property type="nucleotide sequence ID" value="NZ_CBCSGW010000042.1"/>
</dbReference>
<dbReference type="Proteomes" id="UP000763557">
    <property type="component" value="Unassembled WGS sequence"/>
</dbReference>
<reference evidence="3 4" key="1">
    <citation type="submission" date="2020-01" db="EMBL/GenBank/DDBJ databases">
        <title>Kibdelosporangium persica a novel Actinomycetes from a hot desert in Iran.</title>
        <authorList>
            <person name="Safaei N."/>
            <person name="Zaburannyi N."/>
            <person name="Mueller R."/>
            <person name="Wink J."/>
        </authorList>
    </citation>
    <scope>NUCLEOTIDE SEQUENCE [LARGE SCALE GENOMIC DNA]</scope>
    <source>
        <strain evidence="3 4">4NS15</strain>
    </source>
</reference>
<sequence length="141" mass="16184">MVADTIERDITIAAPIEKVWSALTEDKHVKEWFGQEAEIDLRPGGAIVFGWTEYGRFRGKVEAVEPPHRFAYWWARPEDTDPTSGNQTRVEFILSEEGGGTRLRVVESGFTTLERDQELSLKQNTEGWRIELDELRAYVEA</sequence>
<dbReference type="CDD" id="cd08898">
    <property type="entry name" value="SRPBCC_CalC_Aha1-like_5"/>
    <property type="match status" value="1"/>
</dbReference>
<gene>
    <name evidence="3" type="ORF">GC106_920</name>
</gene>
<keyword evidence="4" id="KW-1185">Reference proteome</keyword>
<dbReference type="InterPro" id="IPR023393">
    <property type="entry name" value="START-like_dom_sf"/>
</dbReference>
<dbReference type="Pfam" id="PF08327">
    <property type="entry name" value="AHSA1"/>
    <property type="match status" value="1"/>
</dbReference>
<dbReference type="EMBL" id="JAAATY010000001">
    <property type="protein sequence ID" value="NRN62891.1"/>
    <property type="molecule type" value="Genomic_DNA"/>
</dbReference>
<evidence type="ECO:0000313" key="3">
    <source>
        <dbReference type="EMBL" id="NRN62891.1"/>
    </source>
</evidence>
<evidence type="ECO:0000259" key="2">
    <source>
        <dbReference type="Pfam" id="PF08327"/>
    </source>
</evidence>
<evidence type="ECO:0000313" key="4">
    <source>
        <dbReference type="Proteomes" id="UP000763557"/>
    </source>
</evidence>
<comment type="similarity">
    <text evidence="1">Belongs to the AHA1 family.</text>
</comment>
<dbReference type="SUPFAM" id="SSF55961">
    <property type="entry name" value="Bet v1-like"/>
    <property type="match status" value="1"/>
</dbReference>
<organism evidence="3 4">
    <name type="scientific">Kibdelosporangium persicum</name>
    <dbReference type="NCBI Taxonomy" id="2698649"/>
    <lineage>
        <taxon>Bacteria</taxon>
        <taxon>Bacillati</taxon>
        <taxon>Actinomycetota</taxon>
        <taxon>Actinomycetes</taxon>
        <taxon>Pseudonocardiales</taxon>
        <taxon>Pseudonocardiaceae</taxon>
        <taxon>Kibdelosporangium</taxon>
    </lineage>
</organism>
<proteinExistence type="inferred from homology"/>
<evidence type="ECO:0000256" key="1">
    <source>
        <dbReference type="ARBA" id="ARBA00006817"/>
    </source>
</evidence>